<organism evidence="2 3">
    <name type="scientific">Aphanomyces astaci</name>
    <name type="common">Crayfish plague agent</name>
    <dbReference type="NCBI Taxonomy" id="112090"/>
    <lineage>
        <taxon>Eukaryota</taxon>
        <taxon>Sar</taxon>
        <taxon>Stramenopiles</taxon>
        <taxon>Oomycota</taxon>
        <taxon>Saprolegniomycetes</taxon>
        <taxon>Saprolegniales</taxon>
        <taxon>Verrucalvaceae</taxon>
        <taxon>Aphanomyces</taxon>
    </lineage>
</organism>
<evidence type="ECO:0008006" key="4">
    <source>
        <dbReference type="Google" id="ProtNLM"/>
    </source>
</evidence>
<dbReference type="SUPFAM" id="SSF57184">
    <property type="entry name" value="Growth factor receptor domain"/>
    <property type="match status" value="1"/>
</dbReference>
<gene>
    <name evidence="2" type="ORF">AaE_002526</name>
</gene>
<name>A0A6A5ATW7_APHAT</name>
<accession>A0A6A5ATW7</accession>
<feature type="compositionally biased region" description="Low complexity" evidence="1">
    <location>
        <begin position="298"/>
        <end position="323"/>
    </location>
</feature>
<dbReference type="InterPro" id="IPR009030">
    <property type="entry name" value="Growth_fac_rcpt_cys_sf"/>
</dbReference>
<sequence length="354" mass="36023">MACPPGWASNVTGAYRSVHKCQVCSAGFYSPGGSVECKPTNCLAGYSSPAGSDVEVEQCSPCAAGYLSLGGSSQCELAKCKPGYATPPAAAGGCVQCASGYHSSGGATKCIACSCDPGSTCLSPDSATCSPCPNGTTTSRLLGGCVKTSNDQEAYVNVVLSVDGYSPPYFNQQVVNSFRDGLMSFLNDDEPAASSKVASVDPSAIVVDAEVDSTSDLGGSLVTLRLALASSVGNIYSSLESLTTSDGALTGSSTLASFIQHAGLVRVRNVQVQSVQLWQQGHETSRSIRQSESPSYDNETNSIPSTSSNTTKSPNGGASSPVASTTITSAAAARRGMLSMLLNVVVLLCACICS</sequence>
<evidence type="ECO:0000313" key="3">
    <source>
        <dbReference type="Proteomes" id="UP000469452"/>
    </source>
</evidence>
<feature type="region of interest" description="Disordered" evidence="1">
    <location>
        <begin position="281"/>
        <end position="323"/>
    </location>
</feature>
<comment type="caution">
    <text evidence="2">The sequence shown here is derived from an EMBL/GenBank/DDBJ whole genome shotgun (WGS) entry which is preliminary data.</text>
</comment>
<dbReference type="AlphaFoldDB" id="A0A6A5ATW7"/>
<evidence type="ECO:0000256" key="1">
    <source>
        <dbReference type="SAM" id="MobiDB-lite"/>
    </source>
</evidence>
<dbReference type="EMBL" id="VJMI01005028">
    <property type="protein sequence ID" value="KAF0770856.1"/>
    <property type="molecule type" value="Genomic_DNA"/>
</dbReference>
<reference evidence="2 3" key="1">
    <citation type="submission" date="2019-06" db="EMBL/GenBank/DDBJ databases">
        <title>Genomics analysis of Aphanomyces spp. identifies a new class of oomycete effector associated with host adaptation.</title>
        <authorList>
            <person name="Gaulin E."/>
        </authorList>
    </citation>
    <scope>NUCLEOTIDE SEQUENCE [LARGE SCALE GENOMIC DNA]</scope>
    <source>
        <strain evidence="2 3">E</strain>
    </source>
</reference>
<dbReference type="VEuPathDB" id="FungiDB:H257_11692"/>
<dbReference type="Proteomes" id="UP000469452">
    <property type="component" value="Unassembled WGS sequence"/>
</dbReference>
<evidence type="ECO:0000313" key="2">
    <source>
        <dbReference type="EMBL" id="KAF0770856.1"/>
    </source>
</evidence>
<dbReference type="SMART" id="SM01411">
    <property type="entry name" value="Ephrin_rec_like"/>
    <property type="match status" value="2"/>
</dbReference>
<protein>
    <recommendedName>
        <fullName evidence="4">Tyrosine-protein kinase ephrin type A/B receptor-like domain-containing protein</fullName>
    </recommendedName>
</protein>
<feature type="compositionally biased region" description="Polar residues" evidence="1">
    <location>
        <begin position="281"/>
        <end position="297"/>
    </location>
</feature>
<proteinExistence type="predicted"/>